<dbReference type="GO" id="GO:0046839">
    <property type="term" value="P:phospholipid dephosphorylation"/>
    <property type="evidence" value="ECO:0007669"/>
    <property type="project" value="TreeGrafter"/>
</dbReference>
<feature type="transmembrane region" description="Helical" evidence="13">
    <location>
        <begin position="72"/>
        <end position="93"/>
    </location>
</feature>
<feature type="region of interest" description="Disordered" evidence="12">
    <location>
        <begin position="423"/>
        <end position="459"/>
    </location>
</feature>
<feature type="region of interest" description="Disordered" evidence="12">
    <location>
        <begin position="379"/>
        <end position="399"/>
    </location>
</feature>
<reference evidence="16" key="1">
    <citation type="submission" date="2024-04" db="EMBL/GenBank/DDBJ databases">
        <title>Salinicola lusitanus LLJ914,a marine bacterium isolated from the Okinawa Trough.</title>
        <authorList>
            <person name="Li J."/>
        </authorList>
    </citation>
    <scope>NUCLEOTIDE SEQUENCE [LARGE SCALE GENOMIC DNA]</scope>
</reference>
<sequence>MASPKHKAKKKPPKDSMTLLPCFYFVELPIVLSSLVSLYFLELTDVLSPATVGYRCYDRDLSMPYVEAGDELIPLLMLLSLAFAGPAASIMLGEGVMYCMQSRLKSCPKSESSINAGGCSFNSFLRRTVRFVGVHVFGLLATALVTDVIQLATGYHAPFFLTVCQPNYTAPGVSCDNNAYVTQDICMGKDQYAIMSARKTFPSQHATLSGFAAVYISMYFNASISSTTKLLKPLLVFGFCMAAGLAGLTQITQHRSHPIDVYVGYLIGAGIGVYLAVYAVGNFKASEEDAPCVSRLTLSQQKDLRVLSQRGHDSLYRKTPRASESREELGGGLGTGGRSKVRREKASLASLKRASADVELLATRGPMGKETMVTFSNTLPRVANGNSPISPSDEPIPTQRHMTFHVPYDSQRSRQLVSEWKQRSLELRSQSSREDEDGPDRTDGEERAAGDSDLAMPSSLYPTVQAKGSATPTAPRVAMAPPLVHIPEEATRPPPVSPKSAKTRAKWLSLTEGGGGKEPSPGPIAVSTPRVPNTQPSQPPSQQRVTQVIAMSKQQGSEGSSSGAGSSCSESPYYRIPSDRDSCSGSNPGSIAGSGSIVTIDAHAPHHPVVRVSAPNGKPWEWRNTISGNMISTDASGDKHRGALQRQENVSQYRDYRTLPVKTDSHSSSTGGSAEGPPEPPALPPSPSPLPPPPQLSSSPLPPPPSPSPIPTLPPHSSSSHMSAPPPHSSSSHMPAPPPHSSSSHMPAPPPHSSSSHMPAPPPHSSSSHMPAPPPHSSSSHMPAPPPHSSSSHMPAPPPHSSSSHMPAPPPHSSSSHMSAPPPPSSSSHMPPPPHPSSAHSHSSSSHLPPPPPHSSASHTPPPPPHSSSSHLPPPPHPSSAHSHSSSSHLPPPPPHSTASHSPPPPHSSSSHMPPPPNHISSHMQLPPHSSSSHLPPPPHHSSSHIPPPPLPTSSPLLPPSSSMPPTALSSSKMPPSPRLPSHMHHVSHSMPPPPHPSAHMPPPPLPASSHYHPLQLPPPKMSTSPHPSSQMPPPPHPSTLLPPPPHPDLLMDSHSPAMMARSSTLPRRPSGSARSHTEQEHYYKTLQNERML</sequence>
<feature type="compositionally biased region" description="Pro residues" evidence="12">
    <location>
        <begin position="890"/>
        <end position="918"/>
    </location>
</feature>
<feature type="compositionally biased region" description="Pro residues" evidence="12">
    <location>
        <begin position="848"/>
        <end position="878"/>
    </location>
</feature>
<gene>
    <name evidence="15" type="ORF">WMY93_017058</name>
</gene>
<name>A0AAW0NYR2_9GOBI</name>
<dbReference type="SUPFAM" id="SSF48317">
    <property type="entry name" value="Acid phosphatase/Vanadium-dependent haloperoxidase"/>
    <property type="match status" value="1"/>
</dbReference>
<feature type="compositionally biased region" description="Low complexity" evidence="12">
    <location>
        <begin position="879"/>
        <end position="889"/>
    </location>
</feature>
<dbReference type="PANTHER" id="PTHR10165">
    <property type="entry name" value="LIPID PHOSPHATE PHOSPHATASE"/>
    <property type="match status" value="1"/>
</dbReference>
<dbReference type="EMBL" id="JBBPFD010000012">
    <property type="protein sequence ID" value="KAK7904451.1"/>
    <property type="molecule type" value="Genomic_DNA"/>
</dbReference>
<feature type="compositionally biased region" description="Low complexity" evidence="12">
    <location>
        <begin position="556"/>
        <end position="571"/>
    </location>
</feature>
<feature type="compositionally biased region" description="Basic and acidic residues" evidence="12">
    <location>
        <begin position="315"/>
        <end position="329"/>
    </location>
</feature>
<evidence type="ECO:0000256" key="4">
    <source>
        <dbReference type="ARBA" id="ARBA00022692"/>
    </source>
</evidence>
<feature type="compositionally biased region" description="Low complexity" evidence="12">
    <location>
        <begin position="921"/>
        <end position="934"/>
    </location>
</feature>
<feature type="compositionally biased region" description="Polar residues" evidence="12">
    <location>
        <begin position="379"/>
        <end position="390"/>
    </location>
</feature>
<feature type="region of interest" description="Disordered" evidence="12">
    <location>
        <begin position="315"/>
        <end position="342"/>
    </location>
</feature>
<dbReference type="GO" id="GO:0007165">
    <property type="term" value="P:signal transduction"/>
    <property type="evidence" value="ECO:0007669"/>
    <property type="project" value="TreeGrafter"/>
</dbReference>
<comment type="similarity">
    <text evidence="2">Belongs to the PA-phosphatase related phosphoesterase family.</text>
</comment>
<evidence type="ECO:0000256" key="8">
    <source>
        <dbReference type="ARBA" id="ARBA00069374"/>
    </source>
</evidence>
<evidence type="ECO:0000256" key="2">
    <source>
        <dbReference type="ARBA" id="ARBA00008816"/>
    </source>
</evidence>
<evidence type="ECO:0000256" key="1">
    <source>
        <dbReference type="ARBA" id="ARBA00004141"/>
    </source>
</evidence>
<feature type="compositionally biased region" description="Low complexity" evidence="12">
    <location>
        <begin position="715"/>
        <end position="734"/>
    </location>
</feature>
<dbReference type="Gene3D" id="1.20.144.10">
    <property type="entry name" value="Phosphatidic acid phosphatase type 2/haloperoxidase"/>
    <property type="match status" value="1"/>
</dbReference>
<comment type="caution">
    <text evidence="15">The sequence shown here is derived from an EMBL/GenBank/DDBJ whole genome shotgun (WGS) entry which is preliminary data.</text>
</comment>
<accession>A0AAW0NYR2</accession>
<keyword evidence="3" id="KW-0597">Phosphoprotein</keyword>
<feature type="region of interest" description="Disordered" evidence="12">
    <location>
        <begin position="486"/>
        <end position="505"/>
    </location>
</feature>
<evidence type="ECO:0000259" key="14">
    <source>
        <dbReference type="SMART" id="SM00014"/>
    </source>
</evidence>
<dbReference type="SMART" id="SM00014">
    <property type="entry name" value="acidPPc"/>
    <property type="match status" value="1"/>
</dbReference>
<proteinExistence type="inferred from homology"/>
<dbReference type="GO" id="GO:0005886">
    <property type="term" value="C:plasma membrane"/>
    <property type="evidence" value="ECO:0007669"/>
    <property type="project" value="TreeGrafter"/>
</dbReference>
<dbReference type="InterPro" id="IPR036938">
    <property type="entry name" value="PAP2/HPO_sf"/>
</dbReference>
<dbReference type="CDD" id="cd03384">
    <property type="entry name" value="PAP2_wunen"/>
    <property type="match status" value="1"/>
</dbReference>
<dbReference type="GO" id="GO:0008195">
    <property type="term" value="F:phosphatidate phosphatase activity"/>
    <property type="evidence" value="ECO:0007669"/>
    <property type="project" value="TreeGrafter"/>
</dbReference>
<dbReference type="Proteomes" id="UP001460270">
    <property type="component" value="Unassembled WGS sequence"/>
</dbReference>
<keyword evidence="7" id="KW-0325">Glycoprotein</keyword>
<feature type="compositionally biased region" description="Pro residues" evidence="12">
    <location>
        <begin position="935"/>
        <end position="963"/>
    </location>
</feature>
<feature type="region of interest" description="Disordered" evidence="12">
    <location>
        <begin position="510"/>
        <end position="589"/>
    </location>
</feature>
<dbReference type="InterPro" id="IPR043216">
    <property type="entry name" value="PAP-like"/>
</dbReference>
<comment type="subcellular location">
    <subcellularLocation>
        <location evidence="1">Membrane</location>
        <topology evidence="1">Multi-pass membrane protein</topology>
    </subcellularLocation>
</comment>
<feature type="compositionally biased region" description="Pro residues" evidence="12">
    <location>
        <begin position="1031"/>
        <end position="1048"/>
    </location>
</feature>
<feature type="compositionally biased region" description="Pro residues" evidence="12">
    <location>
        <begin position="677"/>
        <end position="714"/>
    </location>
</feature>
<evidence type="ECO:0000256" key="9">
    <source>
        <dbReference type="ARBA" id="ARBA00079138"/>
    </source>
</evidence>
<feature type="compositionally biased region" description="Basic and acidic residues" evidence="12">
    <location>
        <begin position="439"/>
        <end position="450"/>
    </location>
</feature>
<dbReference type="GO" id="GO:0006644">
    <property type="term" value="P:phospholipid metabolic process"/>
    <property type="evidence" value="ECO:0007669"/>
    <property type="project" value="InterPro"/>
</dbReference>
<evidence type="ECO:0000256" key="13">
    <source>
        <dbReference type="SAM" id="Phobius"/>
    </source>
</evidence>
<organism evidence="15 16">
    <name type="scientific">Mugilogobius chulae</name>
    <name type="common">yellowstripe goby</name>
    <dbReference type="NCBI Taxonomy" id="88201"/>
    <lineage>
        <taxon>Eukaryota</taxon>
        <taxon>Metazoa</taxon>
        <taxon>Chordata</taxon>
        <taxon>Craniata</taxon>
        <taxon>Vertebrata</taxon>
        <taxon>Euteleostomi</taxon>
        <taxon>Actinopterygii</taxon>
        <taxon>Neopterygii</taxon>
        <taxon>Teleostei</taxon>
        <taxon>Neoteleostei</taxon>
        <taxon>Acanthomorphata</taxon>
        <taxon>Gobiaria</taxon>
        <taxon>Gobiiformes</taxon>
        <taxon>Gobioidei</taxon>
        <taxon>Gobiidae</taxon>
        <taxon>Gobionellinae</taxon>
        <taxon>Mugilogobius</taxon>
    </lineage>
</organism>
<dbReference type="Pfam" id="PF01569">
    <property type="entry name" value="PAP2"/>
    <property type="match status" value="1"/>
</dbReference>
<evidence type="ECO:0000256" key="10">
    <source>
        <dbReference type="ARBA" id="ARBA00081263"/>
    </source>
</evidence>
<feature type="transmembrane region" description="Helical" evidence="13">
    <location>
        <begin position="21"/>
        <end position="41"/>
    </location>
</feature>
<evidence type="ECO:0000313" key="16">
    <source>
        <dbReference type="Proteomes" id="UP001460270"/>
    </source>
</evidence>
<evidence type="ECO:0000256" key="12">
    <source>
        <dbReference type="SAM" id="MobiDB-lite"/>
    </source>
</evidence>
<feature type="transmembrane region" description="Helical" evidence="13">
    <location>
        <begin position="261"/>
        <end position="281"/>
    </location>
</feature>
<dbReference type="AlphaFoldDB" id="A0AAW0NYR2"/>
<dbReference type="PANTHER" id="PTHR10165:SF14">
    <property type="entry name" value="PHOSPHOLIPID PHOSPHATASE-RELATED PROTEIN TYPE 3"/>
    <property type="match status" value="1"/>
</dbReference>
<feature type="transmembrane region" description="Helical" evidence="13">
    <location>
        <begin position="230"/>
        <end position="249"/>
    </location>
</feature>
<keyword evidence="4 13" id="KW-0812">Transmembrane</keyword>
<dbReference type="FunFam" id="1.20.144.10:FF:000014">
    <property type="entry name" value="Phospholipid phosphatase-related protein type 3"/>
    <property type="match status" value="1"/>
</dbReference>
<evidence type="ECO:0000256" key="6">
    <source>
        <dbReference type="ARBA" id="ARBA00023136"/>
    </source>
</evidence>
<evidence type="ECO:0000256" key="3">
    <source>
        <dbReference type="ARBA" id="ARBA00022553"/>
    </source>
</evidence>
<protein>
    <recommendedName>
        <fullName evidence="8">Phospholipid phosphatase-related protein type 3</fullName>
    </recommendedName>
    <alternativeName>
        <fullName evidence="9">Inactive phospholipid phosphatase PLPPR3</fullName>
    </alternativeName>
    <alternativeName>
        <fullName evidence="10">Lipid phosphate phosphatase-related protein type 3</fullName>
    </alternativeName>
    <alternativeName>
        <fullName evidence="11">Plasticity-related gene 2 protein</fullName>
    </alternativeName>
</protein>
<evidence type="ECO:0000313" key="15">
    <source>
        <dbReference type="EMBL" id="KAK7904451.1"/>
    </source>
</evidence>
<feature type="compositionally biased region" description="Pro residues" evidence="12">
    <location>
        <begin position="820"/>
        <end position="836"/>
    </location>
</feature>
<keyword evidence="16" id="KW-1185">Reference proteome</keyword>
<feature type="compositionally biased region" description="Low complexity" evidence="12">
    <location>
        <begin position="837"/>
        <end position="847"/>
    </location>
</feature>
<evidence type="ECO:0000256" key="5">
    <source>
        <dbReference type="ARBA" id="ARBA00022989"/>
    </source>
</evidence>
<evidence type="ECO:0000256" key="11">
    <source>
        <dbReference type="ARBA" id="ARBA00081887"/>
    </source>
</evidence>
<feature type="compositionally biased region" description="Pro residues" evidence="12">
    <location>
        <begin position="991"/>
        <end position="1007"/>
    </location>
</feature>
<feature type="domain" description="Phosphatidic acid phosphatase type 2/haloperoxidase" evidence="14">
    <location>
        <begin position="132"/>
        <end position="276"/>
    </location>
</feature>
<keyword evidence="6 13" id="KW-0472">Membrane</keyword>
<dbReference type="InterPro" id="IPR000326">
    <property type="entry name" value="PAP2/HPO"/>
</dbReference>
<keyword evidence="5 13" id="KW-1133">Transmembrane helix</keyword>
<feature type="region of interest" description="Disordered" evidence="12">
    <location>
        <begin position="631"/>
        <end position="1093"/>
    </location>
</feature>
<evidence type="ECO:0000256" key="7">
    <source>
        <dbReference type="ARBA" id="ARBA00023180"/>
    </source>
</evidence>